<gene>
    <name evidence="2" type="ORF">FIA58_005830</name>
</gene>
<evidence type="ECO:0000313" key="3">
    <source>
        <dbReference type="Proteomes" id="UP000817854"/>
    </source>
</evidence>
<keyword evidence="1" id="KW-1133">Transmembrane helix</keyword>
<evidence type="ECO:0000313" key="2">
    <source>
        <dbReference type="EMBL" id="NHN25194.1"/>
    </source>
</evidence>
<feature type="transmembrane region" description="Helical" evidence="1">
    <location>
        <begin position="64"/>
        <end position="82"/>
    </location>
</feature>
<accession>A0ABX0ITM8</accession>
<comment type="caution">
    <text evidence="2">The sequence shown here is derived from an EMBL/GenBank/DDBJ whole genome shotgun (WGS) entry which is preliminary data.</text>
</comment>
<feature type="transmembrane region" description="Helical" evidence="1">
    <location>
        <begin position="29"/>
        <end position="52"/>
    </location>
</feature>
<sequence length="112" mass="13063">MFLGLFLIYWLGKRFYVLAEKYNQNKWLYAILGVVIYYVGQIIFGFILAILNEFFDFNFDFNNVAVNLLGIPIGALACYGFYKLLENNWKKIQIQPIESIDDIGKDIDEIGM</sequence>
<dbReference type="Proteomes" id="UP000817854">
    <property type="component" value="Unassembled WGS sequence"/>
</dbReference>
<name>A0ABX0ITM8_9FLAO</name>
<evidence type="ECO:0000256" key="1">
    <source>
        <dbReference type="SAM" id="Phobius"/>
    </source>
</evidence>
<dbReference type="RefSeq" id="WP_140961105.1">
    <property type="nucleotide sequence ID" value="NZ_VEVQ02000003.1"/>
</dbReference>
<reference evidence="2" key="2">
    <citation type="submission" date="2020-02" db="EMBL/GenBank/DDBJ databases">
        <title>Flavobacterium profundi sp. nov., isolated from a deep-sea seamount.</title>
        <authorList>
            <person name="Zhang D.-C."/>
        </authorList>
    </citation>
    <scope>NUCLEOTIDE SEQUENCE</scope>
    <source>
        <strain evidence="2">EC11</strain>
    </source>
</reference>
<dbReference type="EMBL" id="VEVQ02000003">
    <property type="protein sequence ID" value="NHN25194.1"/>
    <property type="molecule type" value="Genomic_DNA"/>
</dbReference>
<reference evidence="2" key="1">
    <citation type="submission" date="2019-05" db="EMBL/GenBank/DDBJ databases">
        <authorList>
            <person name="Lianzixin W."/>
        </authorList>
    </citation>
    <scope>NUCLEOTIDE SEQUENCE</scope>
    <source>
        <strain evidence="2">EC11</strain>
    </source>
</reference>
<proteinExistence type="predicted"/>
<keyword evidence="1" id="KW-0472">Membrane</keyword>
<organism evidence="2 3">
    <name type="scientific">Flavobacterium jejuense</name>
    <dbReference type="NCBI Taxonomy" id="1544455"/>
    <lineage>
        <taxon>Bacteria</taxon>
        <taxon>Pseudomonadati</taxon>
        <taxon>Bacteroidota</taxon>
        <taxon>Flavobacteriia</taxon>
        <taxon>Flavobacteriales</taxon>
        <taxon>Flavobacteriaceae</taxon>
        <taxon>Flavobacterium</taxon>
    </lineage>
</organism>
<keyword evidence="1" id="KW-0812">Transmembrane</keyword>
<keyword evidence="3" id="KW-1185">Reference proteome</keyword>
<protein>
    <submittedName>
        <fullName evidence="2">Uncharacterized protein</fullName>
    </submittedName>
</protein>